<organism evidence="2">
    <name type="scientific">uncultured Gemmatimonadota bacterium</name>
    <dbReference type="NCBI Taxonomy" id="203437"/>
    <lineage>
        <taxon>Bacteria</taxon>
        <taxon>Pseudomonadati</taxon>
        <taxon>Gemmatimonadota</taxon>
        <taxon>environmental samples</taxon>
    </lineage>
</organism>
<evidence type="ECO:0000313" key="2">
    <source>
        <dbReference type="EMBL" id="CAA9295162.1"/>
    </source>
</evidence>
<dbReference type="AlphaFoldDB" id="A0A6J4K465"/>
<name>A0A6J4K465_9BACT</name>
<sequence length="239" mass="26801">MTYNLNLILPVGTQVVLRRAATGAGRPLAPAGSVGKVVGAPTDHTHAYRVRLVEGTELSLQRGPPSSGRRSELEAARCRRRLQLWSTWRRRGILLGNEHRRPARCSARQRGALSRQRAEMQHAPGPRLGPGRVGTRRCCMYERTEWKVSDDARHGEAIFLRASFPCAWASAGPAEADQVRHHDRSEHLFRIEVGVGCEPEAGAAARRRKSHLERKPVTCFERHVRLAEKRPRARPKPFA</sequence>
<protein>
    <submittedName>
        <fullName evidence="2">Uncharacterized protein</fullName>
    </submittedName>
</protein>
<evidence type="ECO:0000256" key="1">
    <source>
        <dbReference type="SAM" id="MobiDB-lite"/>
    </source>
</evidence>
<accession>A0A6J4K465</accession>
<proteinExistence type="predicted"/>
<reference evidence="2" key="1">
    <citation type="submission" date="2020-02" db="EMBL/GenBank/DDBJ databases">
        <authorList>
            <person name="Meier V. D."/>
        </authorList>
    </citation>
    <scope>NUCLEOTIDE SEQUENCE</scope>
    <source>
        <strain evidence="2">AVDCRST_MAG89</strain>
    </source>
</reference>
<dbReference type="EMBL" id="CADCTV010000019">
    <property type="protein sequence ID" value="CAA9295162.1"/>
    <property type="molecule type" value="Genomic_DNA"/>
</dbReference>
<gene>
    <name evidence="2" type="ORF">AVDCRST_MAG89-77</name>
</gene>
<feature type="region of interest" description="Disordered" evidence="1">
    <location>
        <begin position="105"/>
        <end position="131"/>
    </location>
</feature>